<dbReference type="PROSITE" id="PS00374">
    <property type="entry name" value="MGMT"/>
    <property type="match status" value="1"/>
</dbReference>
<proteinExistence type="inferred from homology"/>
<keyword evidence="2 8" id="KW-0963">Cytoplasm</keyword>
<dbReference type="EC" id="2.1.1.63" evidence="8"/>
<keyword evidence="5 8" id="KW-0227">DNA damage</keyword>
<protein>
    <recommendedName>
        <fullName evidence="8">Methylated-DNA--protein-cysteine methyltransferase</fullName>
        <ecNumber evidence="8">2.1.1.63</ecNumber>
    </recommendedName>
    <alternativeName>
        <fullName evidence="8">6-O-methylguanine-DNA methyltransferase</fullName>
        <shortName evidence="8">MGMT</shortName>
    </alternativeName>
    <alternativeName>
        <fullName evidence="8">O-6-methylguanine-DNA-alkyltransferase</fullName>
    </alternativeName>
</protein>
<dbReference type="InterPro" id="IPR023546">
    <property type="entry name" value="MGMT"/>
</dbReference>
<dbReference type="HAMAP" id="MF_00772">
    <property type="entry name" value="OGT"/>
    <property type="match status" value="1"/>
</dbReference>
<dbReference type="Gene3D" id="3.30.160.70">
    <property type="entry name" value="Methylated DNA-protein cysteine methyltransferase domain"/>
    <property type="match status" value="1"/>
</dbReference>
<evidence type="ECO:0000256" key="1">
    <source>
        <dbReference type="ARBA" id="ARBA00001286"/>
    </source>
</evidence>
<evidence type="ECO:0000259" key="10">
    <source>
        <dbReference type="Pfam" id="PF02870"/>
    </source>
</evidence>
<dbReference type="NCBIfam" id="TIGR00589">
    <property type="entry name" value="ogt"/>
    <property type="match status" value="1"/>
</dbReference>
<organism evidence="11 12">
    <name type="scientific">Kribbella yunnanensis</name>
    <dbReference type="NCBI Taxonomy" id="190194"/>
    <lineage>
        <taxon>Bacteria</taxon>
        <taxon>Bacillati</taxon>
        <taxon>Actinomycetota</taxon>
        <taxon>Actinomycetes</taxon>
        <taxon>Propionibacteriales</taxon>
        <taxon>Kribbellaceae</taxon>
        <taxon>Kribbella</taxon>
    </lineage>
</organism>
<dbReference type="InterPro" id="IPR014048">
    <property type="entry name" value="MethylDNA_cys_MeTrfase_DNA-bd"/>
</dbReference>
<comment type="similarity">
    <text evidence="8">Belongs to the MGMT family.</text>
</comment>
<dbReference type="InterPro" id="IPR036631">
    <property type="entry name" value="MGMT_N_sf"/>
</dbReference>
<comment type="subcellular location">
    <subcellularLocation>
        <location evidence="8">Cytoplasm</location>
    </subcellularLocation>
</comment>
<dbReference type="InterPro" id="IPR036217">
    <property type="entry name" value="MethylDNA_cys_MeTrfase_DNAb"/>
</dbReference>
<gene>
    <name evidence="11" type="ORF">GCM10009745_69040</name>
</gene>
<name>A0ABN2ISY4_9ACTN</name>
<evidence type="ECO:0000313" key="12">
    <source>
        <dbReference type="Proteomes" id="UP001500280"/>
    </source>
</evidence>
<keyword evidence="3 8" id="KW-0489">Methyltransferase</keyword>
<comment type="catalytic activity">
    <reaction evidence="1 8">
        <text>a 4-O-methyl-thymidine in DNA + L-cysteinyl-[protein] = a thymidine in DNA + S-methyl-L-cysteinyl-[protein]</text>
        <dbReference type="Rhea" id="RHEA:53428"/>
        <dbReference type="Rhea" id="RHEA-COMP:10131"/>
        <dbReference type="Rhea" id="RHEA-COMP:10132"/>
        <dbReference type="Rhea" id="RHEA-COMP:13555"/>
        <dbReference type="Rhea" id="RHEA-COMP:13556"/>
        <dbReference type="ChEBI" id="CHEBI:29950"/>
        <dbReference type="ChEBI" id="CHEBI:82612"/>
        <dbReference type="ChEBI" id="CHEBI:137386"/>
        <dbReference type="ChEBI" id="CHEBI:137387"/>
        <dbReference type="EC" id="2.1.1.63"/>
    </reaction>
</comment>
<dbReference type="CDD" id="cd06445">
    <property type="entry name" value="ATase"/>
    <property type="match status" value="1"/>
</dbReference>
<comment type="catalytic activity">
    <reaction evidence="7 8">
        <text>a 6-O-methyl-2'-deoxyguanosine in DNA + L-cysteinyl-[protein] = S-methyl-L-cysteinyl-[protein] + a 2'-deoxyguanosine in DNA</text>
        <dbReference type="Rhea" id="RHEA:24000"/>
        <dbReference type="Rhea" id="RHEA-COMP:10131"/>
        <dbReference type="Rhea" id="RHEA-COMP:10132"/>
        <dbReference type="Rhea" id="RHEA-COMP:11367"/>
        <dbReference type="Rhea" id="RHEA-COMP:11368"/>
        <dbReference type="ChEBI" id="CHEBI:29950"/>
        <dbReference type="ChEBI" id="CHEBI:82612"/>
        <dbReference type="ChEBI" id="CHEBI:85445"/>
        <dbReference type="ChEBI" id="CHEBI:85448"/>
        <dbReference type="EC" id="2.1.1.63"/>
    </reaction>
</comment>
<evidence type="ECO:0000256" key="5">
    <source>
        <dbReference type="ARBA" id="ARBA00022763"/>
    </source>
</evidence>
<keyword evidence="4 8" id="KW-0808">Transferase</keyword>
<evidence type="ECO:0000259" key="9">
    <source>
        <dbReference type="Pfam" id="PF01035"/>
    </source>
</evidence>
<dbReference type="InterPro" id="IPR001497">
    <property type="entry name" value="MethylDNA_cys_MeTrfase_AS"/>
</dbReference>
<feature type="domain" description="Methylated-DNA-[protein]-cysteine S-methyltransferase DNA binding" evidence="9">
    <location>
        <begin position="83"/>
        <end position="160"/>
    </location>
</feature>
<dbReference type="InterPro" id="IPR008332">
    <property type="entry name" value="MethylG_MeTrfase_N"/>
</dbReference>
<dbReference type="Pfam" id="PF02870">
    <property type="entry name" value="Methyltransf_1N"/>
    <property type="match status" value="1"/>
</dbReference>
<comment type="caution">
    <text evidence="11">The sequence shown here is derived from an EMBL/GenBank/DDBJ whole genome shotgun (WGS) entry which is preliminary data.</text>
</comment>
<dbReference type="InterPro" id="IPR036388">
    <property type="entry name" value="WH-like_DNA-bd_sf"/>
</dbReference>
<dbReference type="EMBL" id="BAAANF010000022">
    <property type="protein sequence ID" value="GAA1711149.1"/>
    <property type="molecule type" value="Genomic_DNA"/>
</dbReference>
<dbReference type="PANTHER" id="PTHR10815">
    <property type="entry name" value="METHYLATED-DNA--PROTEIN-CYSTEINE METHYLTRANSFERASE"/>
    <property type="match status" value="1"/>
</dbReference>
<reference evidence="11 12" key="1">
    <citation type="journal article" date="2019" name="Int. J. Syst. Evol. Microbiol.">
        <title>The Global Catalogue of Microorganisms (GCM) 10K type strain sequencing project: providing services to taxonomists for standard genome sequencing and annotation.</title>
        <authorList>
            <consortium name="The Broad Institute Genomics Platform"/>
            <consortium name="The Broad Institute Genome Sequencing Center for Infectious Disease"/>
            <person name="Wu L."/>
            <person name="Ma J."/>
        </authorList>
    </citation>
    <scope>NUCLEOTIDE SEQUENCE [LARGE SCALE GENOMIC DNA]</scope>
    <source>
        <strain evidence="11 12">JCM 14307</strain>
    </source>
</reference>
<dbReference type="PANTHER" id="PTHR10815:SF5">
    <property type="entry name" value="METHYLATED-DNA--PROTEIN-CYSTEINE METHYLTRANSFERASE"/>
    <property type="match status" value="1"/>
</dbReference>
<evidence type="ECO:0000256" key="4">
    <source>
        <dbReference type="ARBA" id="ARBA00022679"/>
    </source>
</evidence>
<dbReference type="Proteomes" id="UP001500280">
    <property type="component" value="Unassembled WGS sequence"/>
</dbReference>
<comment type="function">
    <text evidence="8">Involved in the cellular defense against the biological effects of O6-methylguanine (O6-MeG) and O4-methylthymine (O4-MeT) in DNA. Repairs the methylated nucleobase in DNA by stoichiometrically transferring the methyl group to a cysteine residue in the enzyme. This is a suicide reaction: the enzyme is irreversibly inactivated.</text>
</comment>
<feature type="domain" description="Methylguanine DNA methyltransferase ribonuclease-like" evidence="10">
    <location>
        <begin position="14"/>
        <end position="78"/>
    </location>
</feature>
<evidence type="ECO:0000256" key="3">
    <source>
        <dbReference type="ARBA" id="ARBA00022603"/>
    </source>
</evidence>
<comment type="miscellaneous">
    <text evidence="8">This enzyme catalyzes only one turnover and therefore is not strictly catalytic. According to one definition, an enzyme is a biocatalyst that acts repeatedly and over many reaction cycles.</text>
</comment>
<evidence type="ECO:0000256" key="8">
    <source>
        <dbReference type="HAMAP-Rule" id="MF_00772"/>
    </source>
</evidence>
<evidence type="ECO:0000313" key="11">
    <source>
        <dbReference type="EMBL" id="GAA1711149.1"/>
    </source>
</evidence>
<keyword evidence="12" id="KW-1185">Reference proteome</keyword>
<evidence type="ECO:0000256" key="6">
    <source>
        <dbReference type="ARBA" id="ARBA00023204"/>
    </source>
</evidence>
<dbReference type="SUPFAM" id="SSF46767">
    <property type="entry name" value="Methylated DNA-protein cysteine methyltransferase, C-terminal domain"/>
    <property type="match status" value="1"/>
</dbReference>
<keyword evidence="6 8" id="KW-0234">DNA repair</keyword>
<feature type="active site" description="Nucleophile; methyl group acceptor" evidence="8">
    <location>
        <position position="132"/>
    </location>
</feature>
<dbReference type="Pfam" id="PF01035">
    <property type="entry name" value="DNA_binding_1"/>
    <property type="match status" value="1"/>
</dbReference>
<accession>A0ABN2ISY4</accession>
<evidence type="ECO:0000256" key="7">
    <source>
        <dbReference type="ARBA" id="ARBA00049348"/>
    </source>
</evidence>
<evidence type="ECO:0000256" key="2">
    <source>
        <dbReference type="ARBA" id="ARBA00022490"/>
    </source>
</evidence>
<dbReference type="Gene3D" id="1.10.10.10">
    <property type="entry name" value="Winged helix-like DNA-binding domain superfamily/Winged helix DNA-binding domain"/>
    <property type="match status" value="1"/>
</dbReference>
<sequence>MLARSMGMNRHMIVSTRLGDLTLVASDNALAGVYFPRHWVKPMPLGERVESDPVLSEAARQLDEYLSGDRTTFDLPTTLTGDEFQQRVWSRLSGIPFGTTTSYGEIAAELGDHAQRVGKAVGQNPLSIVIPCHRVVGKNGSLTGYAGGLKRKQFLLDLEEPAEVRLF</sequence>
<dbReference type="SUPFAM" id="SSF53155">
    <property type="entry name" value="Methylated DNA-protein cysteine methyltransferase domain"/>
    <property type="match status" value="1"/>
</dbReference>